<reference evidence="2 3" key="1">
    <citation type="journal article" date="2016" name="Nat. Commun.">
        <title>Thousands of microbial genomes shed light on interconnected biogeochemical processes in an aquifer system.</title>
        <authorList>
            <person name="Anantharaman K."/>
            <person name="Brown C.T."/>
            <person name="Hug L.A."/>
            <person name="Sharon I."/>
            <person name="Castelle C.J."/>
            <person name="Probst A.J."/>
            <person name="Thomas B.C."/>
            <person name="Singh A."/>
            <person name="Wilkins M.J."/>
            <person name="Karaoz U."/>
            <person name="Brodie E.L."/>
            <person name="Williams K.H."/>
            <person name="Hubbard S.S."/>
            <person name="Banfield J.F."/>
        </authorList>
    </citation>
    <scope>NUCLEOTIDE SEQUENCE [LARGE SCALE GENOMIC DNA]</scope>
</reference>
<feature type="domain" description="Reverse transcriptase" evidence="1">
    <location>
        <begin position="57"/>
        <end position="277"/>
    </location>
</feature>
<name>A0A1F5WQ52_9BACT</name>
<gene>
    <name evidence="2" type="ORF">A2W54_03095</name>
</gene>
<evidence type="ECO:0000259" key="1">
    <source>
        <dbReference type="PROSITE" id="PS50878"/>
    </source>
</evidence>
<proteinExistence type="predicted"/>
<dbReference type="EMBL" id="MFHI01000035">
    <property type="protein sequence ID" value="OGF77734.1"/>
    <property type="molecule type" value="Genomic_DNA"/>
</dbReference>
<dbReference type="PANTHER" id="PTHR34047">
    <property type="entry name" value="NUCLEAR INTRON MATURASE 1, MITOCHONDRIAL-RELATED"/>
    <property type="match status" value="1"/>
</dbReference>
<dbReference type="InterPro" id="IPR051083">
    <property type="entry name" value="GrpII_Intron_Splice-Mob/Def"/>
</dbReference>
<dbReference type="AlphaFoldDB" id="A0A1F5WQ52"/>
<protein>
    <recommendedName>
        <fullName evidence="1">Reverse transcriptase domain-containing protein</fullName>
    </recommendedName>
</protein>
<accession>A0A1F5WQ52</accession>
<dbReference type="Gene3D" id="3.30.70.270">
    <property type="match status" value="1"/>
</dbReference>
<dbReference type="PROSITE" id="PS50878">
    <property type="entry name" value="RT_POL"/>
    <property type="match status" value="1"/>
</dbReference>
<dbReference type="InterPro" id="IPR043502">
    <property type="entry name" value="DNA/RNA_pol_sf"/>
</dbReference>
<dbReference type="SUPFAM" id="SSF56672">
    <property type="entry name" value="DNA/RNA polymerases"/>
    <property type="match status" value="1"/>
</dbReference>
<organism evidence="2 3">
    <name type="scientific">Candidatus Giovannonibacteria bacterium RIFCSPHIGHO2_02_43_13</name>
    <dbReference type="NCBI Taxonomy" id="1798330"/>
    <lineage>
        <taxon>Bacteria</taxon>
        <taxon>Candidatus Giovannoniibacteriota</taxon>
    </lineage>
</organism>
<dbReference type="CDD" id="cd01651">
    <property type="entry name" value="RT_G2_intron"/>
    <property type="match status" value="1"/>
</dbReference>
<dbReference type="Pfam" id="PF00078">
    <property type="entry name" value="RVT_1"/>
    <property type="match status" value="1"/>
</dbReference>
<comment type="caution">
    <text evidence="2">The sequence shown here is derived from an EMBL/GenBank/DDBJ whole genome shotgun (WGS) entry which is preliminary data.</text>
</comment>
<dbReference type="PANTHER" id="PTHR34047:SF8">
    <property type="entry name" value="PROTEIN YKFC"/>
    <property type="match status" value="1"/>
</dbReference>
<evidence type="ECO:0000313" key="2">
    <source>
        <dbReference type="EMBL" id="OGF77734.1"/>
    </source>
</evidence>
<sequence length="327" mass="38306">MKIQFTHIFEDIISIENLLEAWKEFSRDKRNKKDVQEFERNLMQNIIVLHQELVAKTYSHASYEAFNISDPKPRNIHKASVRDRLLHHAIYRKLYPFFDKTFIADSYSCRLNKGTHKAINRFRSFAFKVSKNHTKTCWVLNGDIKKFFVSIDHNILTKILVNYIPDKNILRLIEKVINSFLSTRPGVGLPLGNLTSQLLVNIYMNEFDQFMKHKLKAKYYIRYADDFVILSDSKTSLINLIKQIREFLQESLKLKLHPKKISISTIASGVDFLGWVQFPDHRALRSSTKRRMFKKLKKNANLAIQNSYLGMLKHGNARNLAKSVTVE</sequence>
<evidence type="ECO:0000313" key="3">
    <source>
        <dbReference type="Proteomes" id="UP000178425"/>
    </source>
</evidence>
<dbReference type="Proteomes" id="UP000178425">
    <property type="component" value="Unassembled WGS sequence"/>
</dbReference>
<dbReference type="InterPro" id="IPR043128">
    <property type="entry name" value="Rev_trsase/Diguanyl_cyclase"/>
</dbReference>
<dbReference type="InterPro" id="IPR000477">
    <property type="entry name" value="RT_dom"/>
</dbReference>